<evidence type="ECO:0000313" key="2">
    <source>
        <dbReference type="EMBL" id="MBP1932972.1"/>
    </source>
</evidence>
<sequence>MNICMAHRGWSGKAPENTLAAIRLALSHPGIQAIEMDVQLTKDGVPVLFHDFYLDRTTNGTGRLVDQDYDKLLRLDAGSWFDSSFVNEKIPTLESVFQLVGDRRMMNVELKRGSAGQPGLEKRVVQLIHQYGLESSVFVTSFHHQLIKNVRSFSDDIRTGLIVEGRPLLIHEQLKEAGASILSMSYAYLTKDFVSDMIDSGVSMVAWTVDRPSEIERVMVLHPELQIATNHPDRMITLLGKN</sequence>
<dbReference type="EC" id="3.1.4.46" evidence="2"/>
<feature type="domain" description="GP-PDE" evidence="1">
    <location>
        <begin position="2"/>
        <end position="239"/>
    </location>
</feature>
<dbReference type="PANTHER" id="PTHR46211">
    <property type="entry name" value="GLYCEROPHOSPHORYL DIESTER PHOSPHODIESTERASE"/>
    <property type="match status" value="1"/>
</dbReference>
<dbReference type="PANTHER" id="PTHR46211:SF14">
    <property type="entry name" value="GLYCEROPHOSPHODIESTER PHOSPHODIESTERASE"/>
    <property type="match status" value="1"/>
</dbReference>
<name>A0ABS4GRR2_9BACL</name>
<accession>A0ABS4GRR2</accession>
<dbReference type="InterPro" id="IPR030395">
    <property type="entry name" value="GP_PDE_dom"/>
</dbReference>
<organism evidence="2 3">
    <name type="scientific">Ammoniphilus resinae</name>
    <dbReference type="NCBI Taxonomy" id="861532"/>
    <lineage>
        <taxon>Bacteria</taxon>
        <taxon>Bacillati</taxon>
        <taxon>Bacillota</taxon>
        <taxon>Bacilli</taxon>
        <taxon>Bacillales</taxon>
        <taxon>Paenibacillaceae</taxon>
        <taxon>Aneurinibacillus group</taxon>
        <taxon>Ammoniphilus</taxon>
    </lineage>
</organism>
<reference evidence="2 3" key="1">
    <citation type="submission" date="2021-03" db="EMBL/GenBank/DDBJ databases">
        <title>Genomic Encyclopedia of Type Strains, Phase IV (KMG-IV): sequencing the most valuable type-strain genomes for metagenomic binning, comparative biology and taxonomic classification.</title>
        <authorList>
            <person name="Goeker M."/>
        </authorList>
    </citation>
    <scope>NUCLEOTIDE SEQUENCE [LARGE SCALE GENOMIC DNA]</scope>
    <source>
        <strain evidence="2 3">DSM 24738</strain>
    </source>
</reference>
<keyword evidence="2" id="KW-0378">Hydrolase</keyword>
<dbReference type="GO" id="GO:0008889">
    <property type="term" value="F:glycerophosphodiester phosphodiesterase activity"/>
    <property type="evidence" value="ECO:0007669"/>
    <property type="project" value="UniProtKB-EC"/>
</dbReference>
<dbReference type="InterPro" id="IPR017946">
    <property type="entry name" value="PLC-like_Pdiesterase_TIM-brl"/>
</dbReference>
<dbReference type="Proteomes" id="UP001519343">
    <property type="component" value="Unassembled WGS sequence"/>
</dbReference>
<proteinExistence type="predicted"/>
<gene>
    <name evidence="2" type="ORF">J2Z37_002983</name>
</gene>
<evidence type="ECO:0000259" key="1">
    <source>
        <dbReference type="PROSITE" id="PS51704"/>
    </source>
</evidence>
<dbReference type="EMBL" id="JAGGKT010000009">
    <property type="protein sequence ID" value="MBP1932972.1"/>
    <property type="molecule type" value="Genomic_DNA"/>
</dbReference>
<comment type="caution">
    <text evidence="2">The sequence shown here is derived from an EMBL/GenBank/DDBJ whole genome shotgun (WGS) entry which is preliminary data.</text>
</comment>
<dbReference type="SUPFAM" id="SSF51695">
    <property type="entry name" value="PLC-like phosphodiesterases"/>
    <property type="match status" value="1"/>
</dbReference>
<dbReference type="Gene3D" id="3.20.20.190">
    <property type="entry name" value="Phosphatidylinositol (PI) phosphodiesterase"/>
    <property type="match status" value="1"/>
</dbReference>
<evidence type="ECO:0000313" key="3">
    <source>
        <dbReference type="Proteomes" id="UP001519343"/>
    </source>
</evidence>
<keyword evidence="3" id="KW-1185">Reference proteome</keyword>
<protein>
    <submittedName>
        <fullName evidence="2">Glycerophosphoryl diester phosphodiesterase</fullName>
        <ecNumber evidence="2">3.1.4.46</ecNumber>
    </submittedName>
</protein>
<dbReference type="PROSITE" id="PS51704">
    <property type="entry name" value="GP_PDE"/>
    <property type="match status" value="1"/>
</dbReference>
<dbReference type="Pfam" id="PF03009">
    <property type="entry name" value="GDPD"/>
    <property type="match status" value="1"/>
</dbReference>